<reference evidence="1" key="1">
    <citation type="submission" date="2020-11" db="EMBL/GenBank/DDBJ databases">
        <authorList>
            <person name="Tran Van P."/>
        </authorList>
    </citation>
    <scope>NUCLEOTIDE SEQUENCE</scope>
</reference>
<evidence type="ECO:0000313" key="1">
    <source>
        <dbReference type="EMBL" id="CAD7420130.1"/>
    </source>
</evidence>
<sequence>MYSTHFCHIAGVFFYRLLPNLTRAGRRTGTDMMDPLNNLGQSLTLERGGCCTKLTIVKQK</sequence>
<proteinExistence type="predicted"/>
<protein>
    <submittedName>
        <fullName evidence="1">Uncharacterized protein</fullName>
    </submittedName>
</protein>
<gene>
    <name evidence="1" type="ORF">TPSB3V08_LOCUS13545</name>
</gene>
<dbReference type="EMBL" id="OD027457">
    <property type="protein sequence ID" value="CAD7420130.1"/>
    <property type="molecule type" value="Genomic_DNA"/>
</dbReference>
<name>A0A7R9DUR5_TIMPO</name>
<dbReference type="AlphaFoldDB" id="A0A7R9DUR5"/>
<organism evidence="1">
    <name type="scientific">Timema poppense</name>
    <name type="common">Walking stick</name>
    <dbReference type="NCBI Taxonomy" id="170557"/>
    <lineage>
        <taxon>Eukaryota</taxon>
        <taxon>Metazoa</taxon>
        <taxon>Ecdysozoa</taxon>
        <taxon>Arthropoda</taxon>
        <taxon>Hexapoda</taxon>
        <taxon>Insecta</taxon>
        <taxon>Pterygota</taxon>
        <taxon>Neoptera</taxon>
        <taxon>Polyneoptera</taxon>
        <taxon>Phasmatodea</taxon>
        <taxon>Timematodea</taxon>
        <taxon>Timematoidea</taxon>
        <taxon>Timematidae</taxon>
        <taxon>Timema</taxon>
    </lineage>
</organism>
<accession>A0A7R9DUR5</accession>